<dbReference type="AlphaFoldDB" id="A0A1M4YH26"/>
<dbReference type="PROSITE" id="PS50893">
    <property type="entry name" value="ABC_TRANSPORTER_2"/>
    <property type="match status" value="1"/>
</dbReference>
<dbReference type="SUPFAM" id="SSF52540">
    <property type="entry name" value="P-loop containing nucleoside triphosphate hydrolases"/>
    <property type="match status" value="1"/>
</dbReference>
<keyword evidence="3 5" id="KW-0067">ATP-binding</keyword>
<evidence type="ECO:0000256" key="3">
    <source>
        <dbReference type="ARBA" id="ARBA00022840"/>
    </source>
</evidence>
<evidence type="ECO:0000313" key="5">
    <source>
        <dbReference type="EMBL" id="SHF04988.1"/>
    </source>
</evidence>
<dbReference type="GO" id="GO:0016887">
    <property type="term" value="F:ATP hydrolysis activity"/>
    <property type="evidence" value="ECO:0007669"/>
    <property type="project" value="InterPro"/>
</dbReference>
<sequence>MKSAKSMYKKEKTIEIKDLSIGYRSKKNTRIVAESIISTIYSGELTCLLGSNGIGKSTLLRTLTGFQPQLVGDIFIYNKRIKNYSEKELATLVSVVLTEKFDIKNMTSYELIGLGRSPYTGFWGKLTPDDKRHIEEAIDQVKIKDLSPRMVDTLSDGERQKVMIAKALAQDTPIILLDEPTAFLDFPSKVEIMQLLHQLSRKTNKTIFLSTHDLELALQIADKIWLMDTEHGIQIGTPEDLSLNGNLSNFFARKGIVFDQNTGLFRVENDFNRKIKVSGCGQKYAMIQKALLRNGILASGDIDSGLSIDIQDNQIVLYQPEQKPILISSIEELLNYIII</sequence>
<dbReference type="SMART" id="SM00382">
    <property type="entry name" value="AAA"/>
    <property type="match status" value="1"/>
</dbReference>
<evidence type="ECO:0000313" key="6">
    <source>
        <dbReference type="Proteomes" id="UP000184480"/>
    </source>
</evidence>
<dbReference type="InterPro" id="IPR003593">
    <property type="entry name" value="AAA+_ATPase"/>
</dbReference>
<dbReference type="InterPro" id="IPR003439">
    <property type="entry name" value="ABC_transporter-like_ATP-bd"/>
</dbReference>
<feature type="domain" description="ABC transporter" evidence="4">
    <location>
        <begin position="14"/>
        <end position="254"/>
    </location>
</feature>
<keyword evidence="2" id="KW-0547">Nucleotide-binding</keyword>
<dbReference type="EMBL" id="FQUC01000003">
    <property type="protein sequence ID" value="SHF04988.1"/>
    <property type="molecule type" value="Genomic_DNA"/>
</dbReference>
<dbReference type="Proteomes" id="UP000184480">
    <property type="component" value="Unassembled WGS sequence"/>
</dbReference>
<dbReference type="InterPro" id="IPR050153">
    <property type="entry name" value="Metal_Ion_Import_ABC"/>
</dbReference>
<dbReference type="RefSeq" id="WP_236689370.1">
    <property type="nucleotide sequence ID" value="NZ_BBXL01000003.1"/>
</dbReference>
<evidence type="ECO:0000256" key="2">
    <source>
        <dbReference type="ARBA" id="ARBA00022741"/>
    </source>
</evidence>
<dbReference type="Gene3D" id="3.40.50.300">
    <property type="entry name" value="P-loop containing nucleotide triphosphate hydrolases"/>
    <property type="match status" value="1"/>
</dbReference>
<keyword evidence="1" id="KW-0813">Transport</keyword>
<protein>
    <submittedName>
        <fullName evidence="5">Iron complex transport system ATP-binding protein</fullName>
    </submittedName>
</protein>
<evidence type="ECO:0000256" key="1">
    <source>
        <dbReference type="ARBA" id="ARBA00022448"/>
    </source>
</evidence>
<dbReference type="PANTHER" id="PTHR42734">
    <property type="entry name" value="METAL TRANSPORT SYSTEM ATP-BINDING PROTEIN TM_0124-RELATED"/>
    <property type="match status" value="1"/>
</dbReference>
<dbReference type="GO" id="GO:0005524">
    <property type="term" value="F:ATP binding"/>
    <property type="evidence" value="ECO:0007669"/>
    <property type="project" value="UniProtKB-KW"/>
</dbReference>
<gene>
    <name evidence="5" type="ORF">SAMN05444362_103168</name>
</gene>
<proteinExistence type="predicted"/>
<organism evidence="5 6">
    <name type="scientific">Dysgonomonas macrotermitis</name>
    <dbReference type="NCBI Taxonomy" id="1346286"/>
    <lineage>
        <taxon>Bacteria</taxon>
        <taxon>Pseudomonadati</taxon>
        <taxon>Bacteroidota</taxon>
        <taxon>Bacteroidia</taxon>
        <taxon>Bacteroidales</taxon>
        <taxon>Dysgonomonadaceae</taxon>
        <taxon>Dysgonomonas</taxon>
    </lineage>
</organism>
<evidence type="ECO:0000259" key="4">
    <source>
        <dbReference type="PROSITE" id="PS50893"/>
    </source>
</evidence>
<keyword evidence="6" id="KW-1185">Reference proteome</keyword>
<dbReference type="Pfam" id="PF00005">
    <property type="entry name" value="ABC_tran"/>
    <property type="match status" value="1"/>
</dbReference>
<dbReference type="STRING" id="1346286.SAMN05444362_103168"/>
<dbReference type="PANTHER" id="PTHR42734:SF21">
    <property type="entry name" value="IRON ABC TRANSPORTER, ATP-BINDING PROTEIN"/>
    <property type="match status" value="1"/>
</dbReference>
<dbReference type="InterPro" id="IPR027417">
    <property type="entry name" value="P-loop_NTPase"/>
</dbReference>
<accession>A0A1M4YH26</accession>
<name>A0A1M4YH26_9BACT</name>
<dbReference type="CDD" id="cd03214">
    <property type="entry name" value="ABC_Iron-Siderophores_B12_Hemin"/>
    <property type="match status" value="1"/>
</dbReference>
<reference evidence="6" key="1">
    <citation type="submission" date="2016-11" db="EMBL/GenBank/DDBJ databases">
        <authorList>
            <person name="Varghese N."/>
            <person name="Submissions S."/>
        </authorList>
    </citation>
    <scope>NUCLEOTIDE SEQUENCE [LARGE SCALE GENOMIC DNA]</scope>
    <source>
        <strain evidence="6">DSM 27370</strain>
    </source>
</reference>